<gene>
    <name evidence="1" type="ORF">CAAN4_G09340</name>
</gene>
<evidence type="ECO:0000313" key="2">
    <source>
        <dbReference type="Proteomes" id="UP001497600"/>
    </source>
</evidence>
<protein>
    <submittedName>
        <fullName evidence="1">Uncharacterized protein</fullName>
    </submittedName>
</protein>
<organism evidence="1 2">
    <name type="scientific">[Candida] anglica</name>
    <dbReference type="NCBI Taxonomy" id="148631"/>
    <lineage>
        <taxon>Eukaryota</taxon>
        <taxon>Fungi</taxon>
        <taxon>Dikarya</taxon>
        <taxon>Ascomycota</taxon>
        <taxon>Saccharomycotina</taxon>
        <taxon>Pichiomycetes</taxon>
        <taxon>Debaryomycetaceae</taxon>
        <taxon>Kurtzmaniella</taxon>
    </lineage>
</organism>
<accession>A0ABP0EHL6</accession>
<dbReference type="EMBL" id="OZ004259">
    <property type="protein sequence ID" value="CAK7917610.1"/>
    <property type="molecule type" value="Genomic_DNA"/>
</dbReference>
<dbReference type="Proteomes" id="UP001497600">
    <property type="component" value="Chromosome G"/>
</dbReference>
<reference evidence="1 2" key="1">
    <citation type="submission" date="2024-01" db="EMBL/GenBank/DDBJ databases">
        <authorList>
            <consortium name="Genoscope - CEA"/>
            <person name="William W."/>
        </authorList>
    </citation>
    <scope>NUCLEOTIDE SEQUENCE [LARGE SCALE GENOMIC DNA]</scope>
    <source>
        <strain evidence="1 2">29B2s-10</strain>
    </source>
</reference>
<evidence type="ECO:0000313" key="1">
    <source>
        <dbReference type="EMBL" id="CAK7917610.1"/>
    </source>
</evidence>
<proteinExistence type="predicted"/>
<name>A0ABP0EHL6_9ASCO</name>
<keyword evidence="2" id="KW-1185">Reference proteome</keyword>
<sequence>MCCKFKMCVAKGRALSISKNTFLPHLQKVWFQIMHIPQSRAQSEYLALAAEQYIKNKLFSSSHLSWICVCIRSKV</sequence>